<evidence type="ECO:0000256" key="1">
    <source>
        <dbReference type="ARBA" id="ARBA00034221"/>
    </source>
</evidence>
<comment type="catalytic activity">
    <reaction evidence="3">
        <text>3',5'-cyclic UMP + H2O = UMP + H(+)</text>
        <dbReference type="Rhea" id="RHEA:70575"/>
        <dbReference type="ChEBI" id="CHEBI:15377"/>
        <dbReference type="ChEBI" id="CHEBI:15378"/>
        <dbReference type="ChEBI" id="CHEBI:57865"/>
        <dbReference type="ChEBI" id="CHEBI:184387"/>
    </reaction>
    <physiologicalReaction direction="left-to-right" evidence="3">
        <dbReference type="Rhea" id="RHEA:70576"/>
    </physiologicalReaction>
</comment>
<dbReference type="Pfam" id="PF12706">
    <property type="entry name" value="Lactamase_B_2"/>
    <property type="match status" value="1"/>
</dbReference>
<protein>
    <submittedName>
        <fullName evidence="5">MBL fold metallo-hydrolase</fullName>
    </submittedName>
</protein>
<comment type="function">
    <text evidence="2">Counteracts the endogenous Pycsar antiviral defense system. Phosphodiesterase that enables metal-dependent hydrolysis of host cyclic nucleotide Pycsar defense signals such as cCMP and cUMP.</text>
</comment>
<feature type="domain" description="Metallo-beta-lactamase" evidence="4">
    <location>
        <begin position="37"/>
        <end position="236"/>
    </location>
</feature>
<dbReference type="GO" id="GO:0016787">
    <property type="term" value="F:hydrolase activity"/>
    <property type="evidence" value="ECO:0007669"/>
    <property type="project" value="UniProtKB-KW"/>
</dbReference>
<dbReference type="SMART" id="SM00849">
    <property type="entry name" value="Lactamase_B"/>
    <property type="match status" value="1"/>
</dbReference>
<evidence type="ECO:0000259" key="4">
    <source>
        <dbReference type="SMART" id="SM00849"/>
    </source>
</evidence>
<evidence type="ECO:0000256" key="2">
    <source>
        <dbReference type="ARBA" id="ARBA00034301"/>
    </source>
</evidence>
<dbReference type="Proteomes" id="UP000295418">
    <property type="component" value="Unassembled WGS sequence"/>
</dbReference>
<dbReference type="InterPro" id="IPR036866">
    <property type="entry name" value="RibonucZ/Hydroxyglut_hydro"/>
</dbReference>
<dbReference type="RefSeq" id="WP_132417704.1">
    <property type="nucleotide sequence ID" value="NZ_SKFG01000006.1"/>
</dbReference>
<evidence type="ECO:0000313" key="5">
    <source>
        <dbReference type="EMBL" id="TCZ78267.1"/>
    </source>
</evidence>
<comment type="caution">
    <text evidence="5">The sequence shown here is derived from an EMBL/GenBank/DDBJ whole genome shotgun (WGS) entry which is preliminary data.</text>
</comment>
<keyword evidence="5" id="KW-0378">Hydrolase</keyword>
<dbReference type="AlphaFoldDB" id="A0A4R4EFC8"/>
<evidence type="ECO:0000313" key="6">
    <source>
        <dbReference type="Proteomes" id="UP000295418"/>
    </source>
</evidence>
<reference evidence="5 6" key="1">
    <citation type="submission" date="2019-03" db="EMBL/GenBank/DDBJ databases">
        <authorList>
            <person name="Kim M.K.M."/>
        </authorList>
    </citation>
    <scope>NUCLEOTIDE SEQUENCE [LARGE SCALE GENOMIC DNA]</scope>
    <source>
        <strain evidence="5 6">18JY21-1</strain>
    </source>
</reference>
<comment type="catalytic activity">
    <reaction evidence="1">
        <text>3',5'-cyclic CMP + H2O = CMP + H(+)</text>
        <dbReference type="Rhea" id="RHEA:72675"/>
        <dbReference type="ChEBI" id="CHEBI:15377"/>
        <dbReference type="ChEBI" id="CHEBI:15378"/>
        <dbReference type="ChEBI" id="CHEBI:58003"/>
        <dbReference type="ChEBI" id="CHEBI:60377"/>
    </reaction>
    <physiologicalReaction direction="left-to-right" evidence="1">
        <dbReference type="Rhea" id="RHEA:72676"/>
    </physiologicalReaction>
</comment>
<keyword evidence="6" id="KW-1185">Reference proteome</keyword>
<dbReference type="SUPFAM" id="SSF56281">
    <property type="entry name" value="Metallo-hydrolase/oxidoreductase"/>
    <property type="match status" value="1"/>
</dbReference>
<dbReference type="PANTHER" id="PTHR42663:SF6">
    <property type="entry name" value="HYDROLASE C777.06C-RELATED"/>
    <property type="match status" value="1"/>
</dbReference>
<proteinExistence type="predicted"/>
<dbReference type="OrthoDB" id="9800940at2"/>
<dbReference type="EMBL" id="SKFG01000006">
    <property type="protein sequence ID" value="TCZ78267.1"/>
    <property type="molecule type" value="Genomic_DNA"/>
</dbReference>
<dbReference type="Gene3D" id="3.60.15.10">
    <property type="entry name" value="Ribonuclease Z/Hydroxyacylglutathione hydrolase-like"/>
    <property type="match status" value="1"/>
</dbReference>
<dbReference type="InterPro" id="IPR001279">
    <property type="entry name" value="Metallo-B-lactamas"/>
</dbReference>
<organism evidence="5 6">
    <name type="scientific">Paenibacillus albiflavus</name>
    <dbReference type="NCBI Taxonomy" id="2545760"/>
    <lineage>
        <taxon>Bacteria</taxon>
        <taxon>Bacillati</taxon>
        <taxon>Bacillota</taxon>
        <taxon>Bacilli</taxon>
        <taxon>Bacillales</taxon>
        <taxon>Paenibacillaceae</taxon>
        <taxon>Paenibacillus</taxon>
    </lineage>
</organism>
<dbReference type="PANTHER" id="PTHR42663">
    <property type="entry name" value="HYDROLASE C777.06C-RELATED-RELATED"/>
    <property type="match status" value="1"/>
</dbReference>
<name>A0A4R4EFC8_9BACL</name>
<dbReference type="CDD" id="cd16279">
    <property type="entry name" value="metallo-hydrolase-like_MBL-fold"/>
    <property type="match status" value="1"/>
</dbReference>
<gene>
    <name evidence="5" type="ORF">E0485_09105</name>
</gene>
<accession>A0A4R4EFC8</accession>
<sequence length="262" mass="30037">MSTLQFLGTGDAMGVPRIYCSCEVCMEARQTGVNRRYRSSVLLRTDEGNLLIDCGPDWREQMERLGFRGMERALITHAHNDHVAGLTDWADACRWTKHKGTVYAPLEVFTIIQRQYPWIKHQLNFIELDSFQSTGQLFTFGGWAISWYKVCHGHNGYSYAYRFTQGEYSFAYCSDAINLSSDQKAFLTGLDLLILGTSFYYEEAEFTSRSVYDMVEAEQLNQELRAKQMIYTHMGHGVDIQRSYALPSNVQLAKTGMQVHLP</sequence>
<evidence type="ECO:0000256" key="3">
    <source>
        <dbReference type="ARBA" id="ARBA00048505"/>
    </source>
</evidence>